<protein>
    <submittedName>
        <fullName evidence="4">Class F sortase</fullName>
    </submittedName>
</protein>
<evidence type="ECO:0000256" key="2">
    <source>
        <dbReference type="SAM" id="MobiDB-lite"/>
    </source>
</evidence>
<dbReference type="SUPFAM" id="SSF63817">
    <property type="entry name" value="Sortase"/>
    <property type="match status" value="1"/>
</dbReference>
<name>A0A921JQW7_9ACTN</name>
<dbReference type="AlphaFoldDB" id="A0A921JQW7"/>
<evidence type="ECO:0000256" key="1">
    <source>
        <dbReference type="ARBA" id="ARBA00022801"/>
    </source>
</evidence>
<dbReference type="EMBL" id="DYZF01000135">
    <property type="protein sequence ID" value="HJE51427.1"/>
    <property type="molecule type" value="Genomic_DNA"/>
</dbReference>
<dbReference type="Proteomes" id="UP000712713">
    <property type="component" value="Unassembled WGS sequence"/>
</dbReference>
<sequence>MTHSAAQPKSNRARLIVIVAMALVGIILIGFAVWKALQPQAGPEPVGSTSGTVAASSSSPEPSTAAPAPSTTAATTSSAAAGGCSTTTGSFVPNRFTIDALNADEPVVALGQDAEGNIAAPPLDEPRMASWWNEGPRPGSDAGKAVLSIHTYRNGKALGNEMWAGEQSALKPGDLIKLYGPNGEVQCYEFTETKKVFVKDYDPNSDVMVDFEGDPMLAIIICWDFDAKTENWDSRIFFYGKPVA</sequence>
<keyword evidence="1" id="KW-0378">Hydrolase</keyword>
<evidence type="ECO:0000256" key="3">
    <source>
        <dbReference type="SAM" id="Phobius"/>
    </source>
</evidence>
<feature type="region of interest" description="Disordered" evidence="2">
    <location>
        <begin position="40"/>
        <end position="84"/>
    </location>
</feature>
<proteinExistence type="predicted"/>
<dbReference type="Gene3D" id="2.40.260.10">
    <property type="entry name" value="Sortase"/>
    <property type="match status" value="1"/>
</dbReference>
<keyword evidence="3" id="KW-0812">Transmembrane</keyword>
<feature type="compositionally biased region" description="Low complexity" evidence="2">
    <location>
        <begin position="46"/>
        <end position="84"/>
    </location>
</feature>
<reference evidence="4" key="1">
    <citation type="journal article" date="2021" name="PeerJ">
        <title>Extensive microbial diversity within the chicken gut microbiome revealed by metagenomics and culture.</title>
        <authorList>
            <person name="Gilroy R."/>
            <person name="Ravi A."/>
            <person name="Getino M."/>
            <person name="Pursley I."/>
            <person name="Horton D.L."/>
            <person name="Alikhan N.F."/>
            <person name="Baker D."/>
            <person name="Gharbi K."/>
            <person name="Hall N."/>
            <person name="Watson M."/>
            <person name="Adriaenssens E.M."/>
            <person name="Foster-Nyarko E."/>
            <person name="Jarju S."/>
            <person name="Secka A."/>
            <person name="Antonio M."/>
            <person name="Oren A."/>
            <person name="Chaudhuri R.R."/>
            <person name="La Ragione R."/>
            <person name="Hildebrand F."/>
            <person name="Pallen M.J."/>
        </authorList>
    </citation>
    <scope>NUCLEOTIDE SEQUENCE</scope>
    <source>
        <strain evidence="4">ChiGjej3B3-7470</strain>
    </source>
</reference>
<feature type="transmembrane region" description="Helical" evidence="3">
    <location>
        <begin position="12"/>
        <end position="34"/>
    </location>
</feature>
<dbReference type="InterPro" id="IPR042001">
    <property type="entry name" value="Sortase_F"/>
</dbReference>
<evidence type="ECO:0000313" key="5">
    <source>
        <dbReference type="Proteomes" id="UP000712713"/>
    </source>
</evidence>
<dbReference type="InterPro" id="IPR023365">
    <property type="entry name" value="Sortase_dom-sf"/>
</dbReference>
<dbReference type="InterPro" id="IPR005754">
    <property type="entry name" value="Sortase"/>
</dbReference>
<evidence type="ECO:0000313" key="4">
    <source>
        <dbReference type="EMBL" id="HJE51427.1"/>
    </source>
</evidence>
<reference evidence="4" key="2">
    <citation type="submission" date="2021-09" db="EMBL/GenBank/DDBJ databases">
        <authorList>
            <person name="Gilroy R."/>
        </authorList>
    </citation>
    <scope>NUCLEOTIDE SEQUENCE</scope>
    <source>
        <strain evidence="4">ChiGjej3B3-7470</strain>
    </source>
</reference>
<dbReference type="CDD" id="cd05829">
    <property type="entry name" value="Sortase_F"/>
    <property type="match status" value="1"/>
</dbReference>
<comment type="caution">
    <text evidence="4">The sequence shown here is derived from an EMBL/GenBank/DDBJ whole genome shotgun (WGS) entry which is preliminary data.</text>
</comment>
<dbReference type="Pfam" id="PF04203">
    <property type="entry name" value="Sortase"/>
    <property type="match status" value="1"/>
</dbReference>
<dbReference type="GO" id="GO:0016787">
    <property type="term" value="F:hydrolase activity"/>
    <property type="evidence" value="ECO:0007669"/>
    <property type="project" value="UniProtKB-KW"/>
</dbReference>
<accession>A0A921JQW7</accession>
<keyword evidence="3" id="KW-0472">Membrane</keyword>
<organism evidence="4 5">
    <name type="scientific">Tessaracoccus flavescens</name>
    <dbReference type="NCBI Taxonomy" id="399497"/>
    <lineage>
        <taxon>Bacteria</taxon>
        <taxon>Bacillati</taxon>
        <taxon>Actinomycetota</taxon>
        <taxon>Actinomycetes</taxon>
        <taxon>Propionibacteriales</taxon>
        <taxon>Propionibacteriaceae</taxon>
        <taxon>Tessaracoccus</taxon>
    </lineage>
</organism>
<keyword evidence="3" id="KW-1133">Transmembrane helix</keyword>
<gene>
    <name evidence="4" type="ORF">K8V15_05535</name>
</gene>